<evidence type="ECO:0000256" key="9">
    <source>
        <dbReference type="ARBA" id="ARBA00024432"/>
    </source>
</evidence>
<comment type="subcellular location">
    <subcellularLocation>
        <location evidence="1">Cell membrane</location>
        <topology evidence="1">Peripheral membrane protein</topology>
    </subcellularLocation>
</comment>
<dbReference type="Pfam" id="PF00005">
    <property type="entry name" value="ABC_tran"/>
    <property type="match status" value="1"/>
</dbReference>
<dbReference type="PANTHER" id="PTHR24220">
    <property type="entry name" value="IMPORT ATP-BINDING PROTEIN"/>
    <property type="match status" value="1"/>
</dbReference>
<comment type="subunit">
    <text evidence="2">The complex is composed of two ATP-binding proteins (HrtA), two transmembrane proteins (HrtB) and a solute-binding protein.</text>
</comment>
<evidence type="ECO:0000256" key="1">
    <source>
        <dbReference type="ARBA" id="ARBA00004202"/>
    </source>
</evidence>
<dbReference type="Gene3D" id="3.40.50.300">
    <property type="entry name" value="P-loop containing nucleotide triphosphate hydrolases"/>
    <property type="match status" value="1"/>
</dbReference>
<dbReference type="PATRIC" id="fig|1423792.3.peg.3061"/>
<keyword evidence="5" id="KW-0547">Nucleotide-binding</keyword>
<evidence type="ECO:0000256" key="10">
    <source>
        <dbReference type="ARBA" id="ARBA00024721"/>
    </source>
</evidence>
<proteinExistence type="inferred from homology"/>
<dbReference type="GO" id="GO:0022857">
    <property type="term" value="F:transmembrane transporter activity"/>
    <property type="evidence" value="ECO:0007669"/>
    <property type="project" value="TreeGrafter"/>
</dbReference>
<comment type="caution">
    <text evidence="12">The sequence shown here is derived from an EMBL/GenBank/DDBJ whole genome shotgun (WGS) entry which is preliminary data.</text>
</comment>
<comment type="function">
    <text evidence="10">Part of the ABC transporter complex hrt involved in hemin import. Responsible for energy coupling to the transport system.</text>
</comment>
<dbReference type="EMBL" id="AZEC01000008">
    <property type="protein sequence ID" value="KRL12396.1"/>
    <property type="molecule type" value="Genomic_DNA"/>
</dbReference>
<comment type="similarity">
    <text evidence="8">Belongs to the ABC transporter superfamily. HrtA family.</text>
</comment>
<evidence type="ECO:0000313" key="12">
    <source>
        <dbReference type="EMBL" id="KRL12396.1"/>
    </source>
</evidence>
<dbReference type="AlphaFoldDB" id="A0A0R1MWY0"/>
<name>A0A0R1MWY0_9LACO</name>
<keyword evidence="7" id="KW-0472">Membrane</keyword>
<dbReference type="GO" id="GO:0016887">
    <property type="term" value="F:ATP hydrolysis activity"/>
    <property type="evidence" value="ECO:0007669"/>
    <property type="project" value="InterPro"/>
</dbReference>
<dbReference type="InterPro" id="IPR017911">
    <property type="entry name" value="MacB-like_ATP-bd"/>
</dbReference>
<accession>A0A0R1MWY0</accession>
<protein>
    <recommendedName>
        <fullName evidence="9">Putative hemin import ATP-binding protein HrtA</fullName>
    </recommendedName>
</protein>
<evidence type="ECO:0000256" key="4">
    <source>
        <dbReference type="ARBA" id="ARBA00022475"/>
    </source>
</evidence>
<evidence type="ECO:0000259" key="11">
    <source>
        <dbReference type="PROSITE" id="PS50893"/>
    </source>
</evidence>
<gene>
    <name evidence="12" type="ORF">FD09_GL002978</name>
</gene>
<dbReference type="Proteomes" id="UP000051330">
    <property type="component" value="Unassembled WGS sequence"/>
</dbReference>
<dbReference type="GO" id="GO:0005886">
    <property type="term" value="C:plasma membrane"/>
    <property type="evidence" value="ECO:0007669"/>
    <property type="project" value="UniProtKB-SubCell"/>
</dbReference>
<dbReference type="InterPro" id="IPR003439">
    <property type="entry name" value="ABC_transporter-like_ATP-bd"/>
</dbReference>
<evidence type="ECO:0000256" key="5">
    <source>
        <dbReference type="ARBA" id="ARBA00022741"/>
    </source>
</evidence>
<dbReference type="SMART" id="SM00382">
    <property type="entry name" value="AAA"/>
    <property type="match status" value="1"/>
</dbReference>
<evidence type="ECO:0000256" key="6">
    <source>
        <dbReference type="ARBA" id="ARBA00022840"/>
    </source>
</evidence>
<dbReference type="GO" id="GO:0005524">
    <property type="term" value="F:ATP binding"/>
    <property type="evidence" value="ECO:0007669"/>
    <property type="project" value="UniProtKB-KW"/>
</dbReference>
<dbReference type="CDD" id="cd03255">
    <property type="entry name" value="ABC_MJ0796_LolCDE_FtsE"/>
    <property type="match status" value="1"/>
</dbReference>
<dbReference type="PANTHER" id="PTHR24220:SF666">
    <property type="entry name" value="HEMIN IMPORT ATP-BINDING PROTEIN HRTA-RELATED"/>
    <property type="match status" value="1"/>
</dbReference>
<evidence type="ECO:0000313" key="13">
    <source>
        <dbReference type="Proteomes" id="UP000051330"/>
    </source>
</evidence>
<sequence>MEGFQMENTNTIEMHHIDKTFGHDTSKIQVLKDIEFTAQRGEMSLVIGPSGSGKSTFLTIAGGLQTPTAGEVRVEDTPLTAIPVKKRDALRLNKIGFILQAYNLVPFLTVREQFRFVDRIKGATHMTEDELMALLDDLGIRDLINKYPSELSGGQTQRVAIARALYPNPEIVLADEPTAALDSERVTVVGELLRDLAKKHNKSIIVVTHDMRLKQFADHIYEILDGNMRQAS</sequence>
<dbReference type="InterPro" id="IPR003593">
    <property type="entry name" value="AAA+_ATPase"/>
</dbReference>
<organism evidence="12 13">
    <name type="scientific">Schleiferilactobacillus perolens DSM 12744</name>
    <dbReference type="NCBI Taxonomy" id="1423792"/>
    <lineage>
        <taxon>Bacteria</taxon>
        <taxon>Bacillati</taxon>
        <taxon>Bacillota</taxon>
        <taxon>Bacilli</taxon>
        <taxon>Lactobacillales</taxon>
        <taxon>Lactobacillaceae</taxon>
        <taxon>Schleiferilactobacillus</taxon>
    </lineage>
</organism>
<keyword evidence="4" id="KW-1003">Cell membrane</keyword>
<dbReference type="SUPFAM" id="SSF52540">
    <property type="entry name" value="P-loop containing nucleoside triphosphate hydrolases"/>
    <property type="match status" value="1"/>
</dbReference>
<evidence type="ECO:0000256" key="7">
    <source>
        <dbReference type="ARBA" id="ARBA00023136"/>
    </source>
</evidence>
<dbReference type="STRING" id="1423792.FD09_GL002978"/>
<keyword evidence="3" id="KW-0813">Transport</keyword>
<dbReference type="PROSITE" id="PS50893">
    <property type="entry name" value="ABC_TRANSPORTER_2"/>
    <property type="match status" value="1"/>
</dbReference>
<dbReference type="InterPro" id="IPR015854">
    <property type="entry name" value="ABC_transpr_LolD-like"/>
</dbReference>
<keyword evidence="6" id="KW-0067">ATP-binding</keyword>
<keyword evidence="13" id="KW-1185">Reference proteome</keyword>
<evidence type="ECO:0000256" key="8">
    <source>
        <dbReference type="ARBA" id="ARBA00024359"/>
    </source>
</evidence>
<evidence type="ECO:0000256" key="3">
    <source>
        <dbReference type="ARBA" id="ARBA00022448"/>
    </source>
</evidence>
<evidence type="ECO:0000256" key="2">
    <source>
        <dbReference type="ARBA" id="ARBA00011131"/>
    </source>
</evidence>
<feature type="domain" description="ABC transporter" evidence="11">
    <location>
        <begin position="12"/>
        <end position="232"/>
    </location>
</feature>
<reference evidence="12 13" key="1">
    <citation type="journal article" date="2015" name="Genome Announc.">
        <title>Expanding the biotechnology potential of lactobacilli through comparative genomics of 213 strains and associated genera.</title>
        <authorList>
            <person name="Sun Z."/>
            <person name="Harris H.M."/>
            <person name="McCann A."/>
            <person name="Guo C."/>
            <person name="Argimon S."/>
            <person name="Zhang W."/>
            <person name="Yang X."/>
            <person name="Jeffery I.B."/>
            <person name="Cooney J.C."/>
            <person name="Kagawa T.F."/>
            <person name="Liu W."/>
            <person name="Song Y."/>
            <person name="Salvetti E."/>
            <person name="Wrobel A."/>
            <person name="Rasinkangas P."/>
            <person name="Parkhill J."/>
            <person name="Rea M.C."/>
            <person name="O'Sullivan O."/>
            <person name="Ritari J."/>
            <person name="Douillard F.P."/>
            <person name="Paul Ross R."/>
            <person name="Yang R."/>
            <person name="Briner A.E."/>
            <person name="Felis G.E."/>
            <person name="de Vos W.M."/>
            <person name="Barrangou R."/>
            <person name="Klaenhammer T.R."/>
            <person name="Caufield P.W."/>
            <person name="Cui Y."/>
            <person name="Zhang H."/>
            <person name="O'Toole P.W."/>
        </authorList>
    </citation>
    <scope>NUCLEOTIDE SEQUENCE [LARGE SCALE GENOMIC DNA]</scope>
    <source>
        <strain evidence="12 13">DSM 12744</strain>
    </source>
</reference>
<dbReference type="InterPro" id="IPR027417">
    <property type="entry name" value="P-loop_NTPase"/>
</dbReference>